<dbReference type="Gene3D" id="3.20.20.450">
    <property type="entry name" value="EAL domain"/>
    <property type="match status" value="1"/>
</dbReference>
<dbReference type="CDD" id="cd01948">
    <property type="entry name" value="EAL"/>
    <property type="match status" value="1"/>
</dbReference>
<dbReference type="Pfam" id="PF00563">
    <property type="entry name" value="EAL"/>
    <property type="match status" value="1"/>
</dbReference>
<keyword evidence="1" id="KW-1133">Transmembrane helix</keyword>
<protein>
    <submittedName>
        <fullName evidence="4">EAL domain-containing protein</fullName>
    </submittedName>
</protein>
<evidence type="ECO:0000313" key="4">
    <source>
        <dbReference type="EMBL" id="MDZ5460505.1"/>
    </source>
</evidence>
<dbReference type="PANTHER" id="PTHR44757">
    <property type="entry name" value="DIGUANYLATE CYCLASE DGCP"/>
    <property type="match status" value="1"/>
</dbReference>
<proteinExistence type="predicted"/>
<organism evidence="4 5">
    <name type="scientific">Azohydromonas lata</name>
    <dbReference type="NCBI Taxonomy" id="45677"/>
    <lineage>
        <taxon>Bacteria</taxon>
        <taxon>Pseudomonadati</taxon>
        <taxon>Pseudomonadota</taxon>
        <taxon>Betaproteobacteria</taxon>
        <taxon>Burkholderiales</taxon>
        <taxon>Sphaerotilaceae</taxon>
        <taxon>Azohydromonas</taxon>
    </lineage>
</organism>
<dbReference type="SUPFAM" id="SSF141868">
    <property type="entry name" value="EAL domain-like"/>
    <property type="match status" value="1"/>
</dbReference>
<sequence length="639" mass="69067">MNQAPAHEAVPVGDPRTAPHVSWLALRRRSDTVLACAAMAIVVLLLGLFEFLQLDLRQRDGLRTQAALVGRTAAAALLFEDATEARTLLNAFEAAPAVSSAQLLNAGGRALAQFRRAVPPSWLERYGGHIATEIDVLGTDGQVVGRLQVQAWRAPTWRALGTVLTAAVVIMALALGAVALASRRQRAQLRAADARTRYLAHHDVLTGLANRESFASALAQAAGSGAPAVLMCVDVDDFKLVNDSRGHAAGDAVLRTVAQRLQSLVRTQDVVGRLGGDEFALLLRAPVDGPTTEAMAQRIVEQLPRRIEFEGSSLKVGVSMGLVRLPDDATTAEGAMACADTAMYQAKRAGKGVWSRYTAALGEAQRERLALVQALRGALAREEFELAYQPVFDAEGRLMSLEGLARWHSASRGQVPPMQFVPVLEEAGLVADLGLVLLKRLRMDLDAWAEQGLRCPPVALNLSSQQCRLESQRERFLQQLCTLGLTPDEVEFELTETTVFEDFDSPGSIVRALQSGGYRLAIDDFGTGYSSLAYLLRLRCAKLKIDRVFVDGVARRDDAALLVETMVRVAHAMGMHVVAEGVEKEEDLFKLQALGCDLYQGFLLAHPLPTQRVAALLRDGGNVSPPQPAFSAPRLTRTA</sequence>
<dbReference type="SMART" id="SM00267">
    <property type="entry name" value="GGDEF"/>
    <property type="match status" value="1"/>
</dbReference>
<dbReference type="InterPro" id="IPR043128">
    <property type="entry name" value="Rev_trsase/Diguanyl_cyclase"/>
</dbReference>
<evidence type="ECO:0000256" key="1">
    <source>
        <dbReference type="SAM" id="Phobius"/>
    </source>
</evidence>
<dbReference type="InterPro" id="IPR001633">
    <property type="entry name" value="EAL_dom"/>
</dbReference>
<dbReference type="SUPFAM" id="SSF55073">
    <property type="entry name" value="Nucleotide cyclase"/>
    <property type="match status" value="1"/>
</dbReference>
<evidence type="ECO:0000259" key="2">
    <source>
        <dbReference type="PROSITE" id="PS50883"/>
    </source>
</evidence>
<dbReference type="Pfam" id="PF17152">
    <property type="entry name" value="CHASE8"/>
    <property type="match status" value="1"/>
</dbReference>
<keyword evidence="5" id="KW-1185">Reference proteome</keyword>
<name>A0ABU5INQ4_9BURK</name>
<dbReference type="InterPro" id="IPR000160">
    <property type="entry name" value="GGDEF_dom"/>
</dbReference>
<feature type="transmembrane region" description="Helical" evidence="1">
    <location>
        <begin position="32"/>
        <end position="52"/>
    </location>
</feature>
<dbReference type="Pfam" id="PF00990">
    <property type="entry name" value="GGDEF"/>
    <property type="match status" value="1"/>
</dbReference>
<dbReference type="PROSITE" id="PS50887">
    <property type="entry name" value="GGDEF"/>
    <property type="match status" value="1"/>
</dbReference>
<gene>
    <name evidence="4" type="ORF">SM757_28380</name>
</gene>
<reference evidence="4 5" key="1">
    <citation type="submission" date="2023-11" db="EMBL/GenBank/DDBJ databases">
        <title>Draft genome of Azohydromonas lata strain H1 (DSM1123), a polyhydroxyalkanoate producer.</title>
        <authorList>
            <person name="Traversa D."/>
            <person name="D'Addabbo P."/>
            <person name="Pazzani C."/>
            <person name="Manzari C."/>
            <person name="Chiara M."/>
            <person name="Scrascia M."/>
        </authorList>
    </citation>
    <scope>NUCLEOTIDE SEQUENCE [LARGE SCALE GENOMIC DNA]</scope>
    <source>
        <strain evidence="4 5">H1</strain>
    </source>
</reference>
<dbReference type="Gene3D" id="3.30.70.270">
    <property type="match status" value="1"/>
</dbReference>
<dbReference type="PANTHER" id="PTHR44757:SF2">
    <property type="entry name" value="BIOFILM ARCHITECTURE MAINTENANCE PROTEIN MBAA"/>
    <property type="match status" value="1"/>
</dbReference>
<keyword evidence="1" id="KW-0472">Membrane</keyword>
<feature type="domain" description="EAL" evidence="2">
    <location>
        <begin position="368"/>
        <end position="621"/>
    </location>
</feature>
<feature type="transmembrane region" description="Helical" evidence="1">
    <location>
        <begin position="159"/>
        <end position="181"/>
    </location>
</feature>
<dbReference type="InterPro" id="IPR033417">
    <property type="entry name" value="CHASE8"/>
</dbReference>
<dbReference type="NCBIfam" id="TIGR00254">
    <property type="entry name" value="GGDEF"/>
    <property type="match status" value="1"/>
</dbReference>
<evidence type="ECO:0000259" key="3">
    <source>
        <dbReference type="PROSITE" id="PS50887"/>
    </source>
</evidence>
<dbReference type="InterPro" id="IPR035919">
    <property type="entry name" value="EAL_sf"/>
</dbReference>
<dbReference type="RefSeq" id="WP_322467936.1">
    <property type="nucleotide sequence ID" value="NZ_JAXOJX010000071.1"/>
</dbReference>
<dbReference type="InterPro" id="IPR029787">
    <property type="entry name" value="Nucleotide_cyclase"/>
</dbReference>
<comment type="caution">
    <text evidence="4">The sequence shown here is derived from an EMBL/GenBank/DDBJ whole genome shotgun (WGS) entry which is preliminary data.</text>
</comment>
<dbReference type="EMBL" id="JAXOJX010000071">
    <property type="protein sequence ID" value="MDZ5460505.1"/>
    <property type="molecule type" value="Genomic_DNA"/>
</dbReference>
<dbReference type="SMART" id="SM00052">
    <property type="entry name" value="EAL"/>
    <property type="match status" value="1"/>
</dbReference>
<feature type="domain" description="GGDEF" evidence="3">
    <location>
        <begin position="226"/>
        <end position="359"/>
    </location>
</feature>
<evidence type="ECO:0000313" key="5">
    <source>
        <dbReference type="Proteomes" id="UP001293718"/>
    </source>
</evidence>
<dbReference type="InterPro" id="IPR052155">
    <property type="entry name" value="Biofilm_reg_signaling"/>
</dbReference>
<dbReference type="CDD" id="cd01949">
    <property type="entry name" value="GGDEF"/>
    <property type="match status" value="1"/>
</dbReference>
<accession>A0ABU5INQ4</accession>
<dbReference type="PROSITE" id="PS50883">
    <property type="entry name" value="EAL"/>
    <property type="match status" value="1"/>
</dbReference>
<keyword evidence="1" id="KW-0812">Transmembrane</keyword>
<dbReference type="Proteomes" id="UP001293718">
    <property type="component" value="Unassembled WGS sequence"/>
</dbReference>